<evidence type="ECO:0000313" key="8">
    <source>
        <dbReference type="EMBL" id="GIH37043.1"/>
    </source>
</evidence>
<gene>
    <name evidence="8" type="ORF">Mco01_00430</name>
</gene>
<keyword evidence="2 4" id="KW-0808">Transferase</keyword>
<dbReference type="Gene3D" id="3.40.47.10">
    <property type="match status" value="2"/>
</dbReference>
<accession>A0ABQ4FQF2</accession>
<keyword evidence="3" id="KW-0012">Acyltransferase</keyword>
<dbReference type="EMBL" id="BOOC01000001">
    <property type="protein sequence ID" value="GIH37043.1"/>
    <property type="molecule type" value="Genomic_DNA"/>
</dbReference>
<keyword evidence="9" id="KW-1185">Reference proteome</keyword>
<feature type="domain" description="Beta-ketoacyl synthase C-terminal" evidence="7">
    <location>
        <begin position="257"/>
        <end position="339"/>
    </location>
</feature>
<dbReference type="Pfam" id="PF00109">
    <property type="entry name" value="ketoacyl-synt"/>
    <property type="match status" value="1"/>
</dbReference>
<dbReference type="InterPro" id="IPR016039">
    <property type="entry name" value="Thiolase-like"/>
</dbReference>
<dbReference type="InterPro" id="IPR014031">
    <property type="entry name" value="Ketoacyl_synth_C"/>
</dbReference>
<protein>
    <submittedName>
        <fullName evidence="8">Beta-ketoacyl-[acyl-carrier-protein] synthase II</fullName>
    </submittedName>
</protein>
<evidence type="ECO:0000313" key="9">
    <source>
        <dbReference type="Proteomes" id="UP000603904"/>
    </source>
</evidence>
<reference evidence="8 9" key="1">
    <citation type="submission" date="2021-01" db="EMBL/GenBank/DDBJ databases">
        <title>Whole genome shotgun sequence of Microbispora corallina NBRC 16416.</title>
        <authorList>
            <person name="Komaki H."/>
            <person name="Tamura T."/>
        </authorList>
    </citation>
    <scope>NUCLEOTIDE SEQUENCE [LARGE SCALE GENOMIC DNA]</scope>
    <source>
        <strain evidence="8 9">NBRC 16416</strain>
    </source>
</reference>
<feature type="domain" description="Beta-ketoacyl synthase-like N-terminal" evidence="6">
    <location>
        <begin position="15"/>
        <end position="201"/>
    </location>
</feature>
<sequence>MTAGAAVAAPVRPLLVTGCGVVSPAGVGLAPLAGALESGPAAPGAPEDSPDGYPPQPLWALPELPVAEHLGTKGLRHVDRFTLMALIACRSALRQAGAEGDGADIGVVVATSTGSLRTLSEVACDTVLQEKPYMVNPGNFPNVVMNACGGQIAIKNGLRAVNSTISGGQVSSLAAVRFARTAIEGGRASRVLVGGVEELVPISAWGWHLSQALDAEAPIGEGTAMFLLEDAEAAREAGRTGLAEVLACEVGYHGVDDADGRARGLAACVGRALSRSGVLPDEVDVVSVGAAGHRDMEAVEERALRAALGRDVPLIRAATAVGECYSASGALQLAALLASWQEAPDGDPRTGLVTSVGDDGNVGCLVVRRWL</sequence>
<evidence type="ECO:0000259" key="7">
    <source>
        <dbReference type="Pfam" id="PF02801"/>
    </source>
</evidence>
<dbReference type="Proteomes" id="UP000603904">
    <property type="component" value="Unassembled WGS sequence"/>
</dbReference>
<dbReference type="Pfam" id="PF02801">
    <property type="entry name" value="Ketoacyl-synt_C"/>
    <property type="match status" value="1"/>
</dbReference>
<dbReference type="RefSeq" id="WP_204054881.1">
    <property type="nucleotide sequence ID" value="NZ_BAAAGP010000018.1"/>
</dbReference>
<evidence type="ECO:0000256" key="2">
    <source>
        <dbReference type="ARBA" id="ARBA00022679"/>
    </source>
</evidence>
<dbReference type="PANTHER" id="PTHR11712">
    <property type="entry name" value="POLYKETIDE SYNTHASE-RELATED"/>
    <property type="match status" value="1"/>
</dbReference>
<organism evidence="8 9">
    <name type="scientific">Microbispora corallina</name>
    <dbReference type="NCBI Taxonomy" id="83302"/>
    <lineage>
        <taxon>Bacteria</taxon>
        <taxon>Bacillati</taxon>
        <taxon>Actinomycetota</taxon>
        <taxon>Actinomycetes</taxon>
        <taxon>Streptosporangiales</taxon>
        <taxon>Streptosporangiaceae</taxon>
        <taxon>Microbispora</taxon>
    </lineage>
</organism>
<dbReference type="InterPro" id="IPR000794">
    <property type="entry name" value="Beta-ketoacyl_synthase"/>
</dbReference>
<evidence type="ECO:0000256" key="1">
    <source>
        <dbReference type="ARBA" id="ARBA00008467"/>
    </source>
</evidence>
<proteinExistence type="inferred from homology"/>
<name>A0ABQ4FQF2_9ACTN</name>
<comment type="caution">
    <text evidence="8">The sequence shown here is derived from an EMBL/GenBank/DDBJ whole genome shotgun (WGS) entry which is preliminary data.</text>
</comment>
<dbReference type="SUPFAM" id="SSF53901">
    <property type="entry name" value="Thiolase-like"/>
    <property type="match status" value="2"/>
</dbReference>
<feature type="region of interest" description="Disordered" evidence="5">
    <location>
        <begin position="37"/>
        <end position="57"/>
    </location>
</feature>
<evidence type="ECO:0000256" key="5">
    <source>
        <dbReference type="SAM" id="MobiDB-lite"/>
    </source>
</evidence>
<evidence type="ECO:0000256" key="4">
    <source>
        <dbReference type="RuleBase" id="RU003694"/>
    </source>
</evidence>
<comment type="similarity">
    <text evidence="1 4">Belongs to the thiolase-like superfamily. Beta-ketoacyl-ACP synthases family.</text>
</comment>
<evidence type="ECO:0000259" key="6">
    <source>
        <dbReference type="Pfam" id="PF00109"/>
    </source>
</evidence>
<dbReference type="PANTHER" id="PTHR11712:SF322">
    <property type="entry name" value="POLYKETIDE BETA-KETOACYL SYNTHASE 2-RELATED"/>
    <property type="match status" value="1"/>
</dbReference>
<evidence type="ECO:0000256" key="3">
    <source>
        <dbReference type="ARBA" id="ARBA00023315"/>
    </source>
</evidence>
<dbReference type="InterPro" id="IPR014030">
    <property type="entry name" value="Ketoacyl_synth_N"/>
</dbReference>